<accession>A0AAD4KVX9</accession>
<dbReference type="GO" id="GO:0005783">
    <property type="term" value="C:endoplasmic reticulum"/>
    <property type="evidence" value="ECO:0007669"/>
    <property type="project" value="TreeGrafter"/>
</dbReference>
<keyword evidence="7" id="KW-0325">Glycoprotein</keyword>
<gene>
    <name evidence="12" type="ORF">BGW36DRAFT_125003</name>
</gene>
<evidence type="ECO:0000259" key="11">
    <source>
        <dbReference type="PROSITE" id="PS51210"/>
    </source>
</evidence>
<keyword evidence="6 9" id="KW-0443">Lipid metabolism</keyword>
<dbReference type="GO" id="GO:0046475">
    <property type="term" value="P:glycerophospholipid catabolic process"/>
    <property type="evidence" value="ECO:0007669"/>
    <property type="project" value="TreeGrafter"/>
</dbReference>
<dbReference type="RefSeq" id="XP_046073923.1">
    <property type="nucleotide sequence ID" value="XM_046209317.1"/>
</dbReference>
<dbReference type="EC" id="3.1.1.5" evidence="3 10"/>
<dbReference type="Proteomes" id="UP001201262">
    <property type="component" value="Unassembled WGS sequence"/>
</dbReference>
<comment type="caution">
    <text evidence="12">The sequence shown here is derived from an EMBL/GenBank/DDBJ whole genome shotgun (WGS) entry which is preliminary data.</text>
</comment>
<evidence type="ECO:0000256" key="7">
    <source>
        <dbReference type="ARBA" id="ARBA00023180"/>
    </source>
</evidence>
<dbReference type="PANTHER" id="PTHR10728">
    <property type="entry name" value="CYTOSOLIC PHOSPHOLIPASE A2"/>
    <property type="match status" value="1"/>
</dbReference>
<dbReference type="Gene3D" id="3.40.1090.10">
    <property type="entry name" value="Cytosolic phospholipase A2 catalytic domain"/>
    <property type="match status" value="1"/>
</dbReference>
<protein>
    <recommendedName>
        <fullName evidence="3 10">Lysophospholipase</fullName>
        <ecNumber evidence="3 10">3.1.1.5</ecNumber>
    </recommendedName>
</protein>
<evidence type="ECO:0000256" key="3">
    <source>
        <dbReference type="ARBA" id="ARBA00013274"/>
    </source>
</evidence>
<evidence type="ECO:0000256" key="2">
    <source>
        <dbReference type="ARBA" id="ARBA00008780"/>
    </source>
</evidence>
<evidence type="ECO:0000256" key="10">
    <source>
        <dbReference type="RuleBase" id="RU362103"/>
    </source>
</evidence>
<dbReference type="PROSITE" id="PS51210">
    <property type="entry name" value="PLA2C"/>
    <property type="match status" value="1"/>
</dbReference>
<dbReference type="InterPro" id="IPR016035">
    <property type="entry name" value="Acyl_Trfase/lysoPLipase"/>
</dbReference>
<dbReference type="AlphaFoldDB" id="A0AAD4KVX9"/>
<dbReference type="Pfam" id="PF01735">
    <property type="entry name" value="PLA2_B"/>
    <property type="match status" value="1"/>
</dbReference>
<evidence type="ECO:0000256" key="6">
    <source>
        <dbReference type="ARBA" id="ARBA00023098"/>
    </source>
</evidence>
<feature type="signal peptide" evidence="10">
    <location>
        <begin position="1"/>
        <end position="19"/>
    </location>
</feature>
<comment type="catalytic activity">
    <reaction evidence="8 10">
        <text>a 1-acyl-sn-glycero-3-phosphocholine + H2O = sn-glycerol 3-phosphocholine + a fatty acid + H(+)</text>
        <dbReference type="Rhea" id="RHEA:15177"/>
        <dbReference type="ChEBI" id="CHEBI:15377"/>
        <dbReference type="ChEBI" id="CHEBI:15378"/>
        <dbReference type="ChEBI" id="CHEBI:16870"/>
        <dbReference type="ChEBI" id="CHEBI:28868"/>
        <dbReference type="ChEBI" id="CHEBI:58168"/>
        <dbReference type="EC" id="3.1.1.5"/>
    </reaction>
</comment>
<name>A0AAD4KVX9_9EURO</name>
<keyword evidence="4 9" id="KW-0378">Hydrolase</keyword>
<reference evidence="12" key="1">
    <citation type="submission" date="2021-12" db="EMBL/GenBank/DDBJ databases">
        <title>Convergent genome expansion in fungi linked to evolution of root-endophyte symbiosis.</title>
        <authorList>
            <consortium name="DOE Joint Genome Institute"/>
            <person name="Ke Y.-H."/>
            <person name="Bonito G."/>
            <person name="Liao H.-L."/>
            <person name="Looney B."/>
            <person name="Rojas-Flechas A."/>
            <person name="Nash J."/>
            <person name="Hameed K."/>
            <person name="Schadt C."/>
            <person name="Martin F."/>
            <person name="Crous P.W."/>
            <person name="Miettinen O."/>
            <person name="Magnuson J.K."/>
            <person name="Labbe J."/>
            <person name="Jacobson D."/>
            <person name="Doktycz M.J."/>
            <person name="Veneault-Fourrey C."/>
            <person name="Kuo A."/>
            <person name="Mondo S."/>
            <person name="Calhoun S."/>
            <person name="Riley R."/>
            <person name="Ohm R."/>
            <person name="LaButti K."/>
            <person name="Andreopoulos B."/>
            <person name="Pangilinan J."/>
            <person name="Nolan M."/>
            <person name="Tritt A."/>
            <person name="Clum A."/>
            <person name="Lipzen A."/>
            <person name="Daum C."/>
            <person name="Barry K."/>
            <person name="Grigoriev I.V."/>
            <person name="Vilgalys R."/>
        </authorList>
    </citation>
    <scope>NUCLEOTIDE SEQUENCE</scope>
    <source>
        <strain evidence="12">PMI_201</strain>
    </source>
</reference>
<evidence type="ECO:0000256" key="5">
    <source>
        <dbReference type="ARBA" id="ARBA00022963"/>
    </source>
</evidence>
<comment type="similarity">
    <text evidence="2 10">Belongs to the lysophospholipase family.</text>
</comment>
<dbReference type="GO" id="GO:0004622">
    <property type="term" value="F:phosphatidylcholine lysophospholipase activity"/>
    <property type="evidence" value="ECO:0007669"/>
    <property type="project" value="UniProtKB-EC"/>
</dbReference>
<feature type="chain" id="PRO_5041778413" description="Lysophospholipase" evidence="10">
    <location>
        <begin position="20"/>
        <end position="628"/>
    </location>
</feature>
<evidence type="ECO:0000256" key="1">
    <source>
        <dbReference type="ARBA" id="ARBA00002169"/>
    </source>
</evidence>
<dbReference type="GeneID" id="70239604"/>
<evidence type="ECO:0000256" key="4">
    <source>
        <dbReference type="ARBA" id="ARBA00022801"/>
    </source>
</evidence>
<evidence type="ECO:0000256" key="9">
    <source>
        <dbReference type="PROSITE-ProRule" id="PRU00555"/>
    </source>
</evidence>
<comment type="function">
    <text evidence="1">Catalyzes the release of fatty acids from lysophospholipids.</text>
</comment>
<dbReference type="InterPro" id="IPR002642">
    <property type="entry name" value="LysoPLipase_cat_dom"/>
</dbReference>
<dbReference type="EMBL" id="JAJTJA010000004">
    <property type="protein sequence ID" value="KAH8700217.1"/>
    <property type="molecule type" value="Genomic_DNA"/>
</dbReference>
<dbReference type="SUPFAM" id="SSF52151">
    <property type="entry name" value="FabD/lysophospholipase-like"/>
    <property type="match status" value="1"/>
</dbReference>
<dbReference type="SMART" id="SM00022">
    <property type="entry name" value="PLAc"/>
    <property type="match status" value="1"/>
</dbReference>
<organism evidence="12 13">
    <name type="scientific">Talaromyces proteolyticus</name>
    <dbReference type="NCBI Taxonomy" id="1131652"/>
    <lineage>
        <taxon>Eukaryota</taxon>
        <taxon>Fungi</taxon>
        <taxon>Dikarya</taxon>
        <taxon>Ascomycota</taxon>
        <taxon>Pezizomycotina</taxon>
        <taxon>Eurotiomycetes</taxon>
        <taxon>Eurotiomycetidae</taxon>
        <taxon>Eurotiales</taxon>
        <taxon>Trichocomaceae</taxon>
        <taxon>Talaromyces</taxon>
        <taxon>Talaromyces sect. Bacilispori</taxon>
    </lineage>
</organism>
<keyword evidence="5 9" id="KW-0442">Lipid degradation</keyword>
<evidence type="ECO:0000313" key="12">
    <source>
        <dbReference type="EMBL" id="KAH8700217.1"/>
    </source>
</evidence>
<dbReference type="GO" id="GO:0005829">
    <property type="term" value="C:cytosol"/>
    <property type="evidence" value="ECO:0007669"/>
    <property type="project" value="TreeGrafter"/>
</dbReference>
<dbReference type="FunFam" id="3.40.1090.10:FF:000010">
    <property type="entry name" value="Lysophospholipase"/>
    <property type="match status" value="1"/>
</dbReference>
<evidence type="ECO:0000256" key="8">
    <source>
        <dbReference type="ARBA" id="ARBA00049531"/>
    </source>
</evidence>
<keyword evidence="13" id="KW-1185">Reference proteome</keyword>
<proteinExistence type="inferred from homology"/>
<keyword evidence="10" id="KW-0732">Signal</keyword>
<evidence type="ECO:0000313" key="13">
    <source>
        <dbReference type="Proteomes" id="UP001201262"/>
    </source>
</evidence>
<sequence>MHSLSSIVLVAGLLSGTIASSAHPDAVVPRAYPNAPDGYAPENVTCPENRPTIRSAAKLSANESSWLPLRRNNTVQAMKDFFGHVNISNFDAAGYINKVSGSATDLPNIAIAVSGGGYRAMLTGAGAVKAFDSRTSNSTSSGQLGGLLQSATYIAGLSGGSWLMASIFVNNFTTIDALQADTTGQAWQLDQSIVEGPKGMSTLSYYNTIADQVHAKSKAGYNITITDIWARMLSFQFINATDGGPSYTWSSLALDPNFVKGNTPMPLVVADLRNPGETIIGSNSTILEFSPWEFGSWDPTVYAFAPLQYLGSRFNGGVIPQGVSCVRGFDNAGFTFGTSSSLFNEFLTEYNISSLPSVAAGLLTGLAKDLGKNDEDIASYINPFYNYTANDGIFANDKNLNVVDGGLDLQNIPLYPLIQPERNVDVIFAVDASADTDNHWPNGTSLVNTYERSLNTSGIANGTSFPAVPDQNTFVNLGLNTRPTFFGCNSSNTTHPTPLVVYLPNYPYIMDSNKSTFDLQYNTSDRDNMILNSYDMVTMANSTRDKNWSTCVGCAMLSRSFERTNTTVPDVCNSCFKTYCWDGTRNSTTPVAYAPSFNSTTVNAGLLSSQPSASLVLTLSVAAIFLSL</sequence>
<dbReference type="PANTHER" id="PTHR10728:SF62">
    <property type="entry name" value="LYSOPHOSPHOLIPASE"/>
    <property type="match status" value="1"/>
</dbReference>
<feature type="domain" description="PLA2c" evidence="11">
    <location>
        <begin position="45"/>
        <end position="586"/>
    </location>
</feature>
<dbReference type="GO" id="GO:0004623">
    <property type="term" value="F:phospholipase A2 activity"/>
    <property type="evidence" value="ECO:0007669"/>
    <property type="project" value="TreeGrafter"/>
</dbReference>